<dbReference type="Pfam" id="PF14094">
    <property type="entry name" value="DUF4272"/>
    <property type="match status" value="1"/>
</dbReference>
<comment type="caution">
    <text evidence="1">The sequence shown here is derived from an EMBL/GenBank/DDBJ whole genome shotgun (WGS) entry which is preliminary data.</text>
</comment>
<sequence>MKKYVGLVMIAASLSCANHKPDDKASISVPVEHIEPTQAQKERRAQSEAYCKAHGIPVYSNPNAMFMDDDSQVTLRTQDELADRALALCFIGLKSEGLEQSKLDLFNEKYNLEGKLSPAELAYVNTKHPTEQQKIDANWRYEDLHVMLWALGYIDQLAYPDQMCNVAQDVKIISDLTEDEFKAKAKLRSKKEILDQADLILRLDWACVDARTKNQPAPGKMDKGVVYERHYALNWLIKLADQHWDEVSTDT</sequence>
<accession>A0A917J626</accession>
<gene>
    <name evidence="1" type="ORF">GCM10011425_03980</name>
</gene>
<name>A0A917J626_9SPHI</name>
<dbReference type="RefSeq" id="WP_188413307.1">
    <property type="nucleotide sequence ID" value="NZ_BMDO01000001.1"/>
</dbReference>
<evidence type="ECO:0000313" key="1">
    <source>
        <dbReference type="EMBL" id="GGI49186.1"/>
    </source>
</evidence>
<protein>
    <recommendedName>
        <fullName evidence="3">DUF4272 domain-containing protein</fullName>
    </recommendedName>
</protein>
<proteinExistence type="predicted"/>
<dbReference type="AlphaFoldDB" id="A0A917J626"/>
<dbReference type="InterPro" id="IPR025368">
    <property type="entry name" value="DUF4272"/>
</dbReference>
<reference evidence="1" key="1">
    <citation type="journal article" date="2014" name="Int. J. Syst. Evol. Microbiol.">
        <title>Complete genome sequence of Corynebacterium casei LMG S-19264T (=DSM 44701T), isolated from a smear-ripened cheese.</title>
        <authorList>
            <consortium name="US DOE Joint Genome Institute (JGI-PGF)"/>
            <person name="Walter F."/>
            <person name="Albersmeier A."/>
            <person name="Kalinowski J."/>
            <person name="Ruckert C."/>
        </authorList>
    </citation>
    <scope>NUCLEOTIDE SEQUENCE</scope>
    <source>
        <strain evidence="1">CCM 8711</strain>
    </source>
</reference>
<evidence type="ECO:0000313" key="2">
    <source>
        <dbReference type="Proteomes" id="UP000662074"/>
    </source>
</evidence>
<reference evidence="1" key="2">
    <citation type="submission" date="2020-09" db="EMBL/GenBank/DDBJ databases">
        <authorList>
            <person name="Sun Q."/>
            <person name="Sedlacek I."/>
        </authorList>
    </citation>
    <scope>NUCLEOTIDE SEQUENCE</scope>
    <source>
        <strain evidence="1">CCM 8711</strain>
    </source>
</reference>
<dbReference type="EMBL" id="BMDO01000001">
    <property type="protein sequence ID" value="GGI49186.1"/>
    <property type="molecule type" value="Genomic_DNA"/>
</dbReference>
<organism evidence="1 2">
    <name type="scientific">Mucilaginibacter galii</name>
    <dbReference type="NCBI Taxonomy" id="2005073"/>
    <lineage>
        <taxon>Bacteria</taxon>
        <taxon>Pseudomonadati</taxon>
        <taxon>Bacteroidota</taxon>
        <taxon>Sphingobacteriia</taxon>
        <taxon>Sphingobacteriales</taxon>
        <taxon>Sphingobacteriaceae</taxon>
        <taxon>Mucilaginibacter</taxon>
    </lineage>
</organism>
<evidence type="ECO:0008006" key="3">
    <source>
        <dbReference type="Google" id="ProtNLM"/>
    </source>
</evidence>
<keyword evidence="2" id="KW-1185">Reference proteome</keyword>
<dbReference type="PROSITE" id="PS51257">
    <property type="entry name" value="PROKAR_LIPOPROTEIN"/>
    <property type="match status" value="1"/>
</dbReference>
<dbReference type="Proteomes" id="UP000662074">
    <property type="component" value="Unassembled WGS sequence"/>
</dbReference>